<dbReference type="Gene3D" id="1.10.287.1490">
    <property type="match status" value="1"/>
</dbReference>
<name>A0A803Q5R3_CANSA</name>
<feature type="coiled-coil region" evidence="1">
    <location>
        <begin position="275"/>
        <end position="350"/>
    </location>
</feature>
<reference evidence="2" key="2">
    <citation type="submission" date="2021-03" db="UniProtKB">
        <authorList>
            <consortium name="EnsemblPlants"/>
        </authorList>
    </citation>
    <scope>IDENTIFICATION</scope>
</reference>
<protein>
    <submittedName>
        <fullName evidence="2">Uncharacterized protein</fullName>
    </submittedName>
</protein>
<dbReference type="Proteomes" id="UP000596661">
    <property type="component" value="Chromosome 7"/>
</dbReference>
<dbReference type="AlphaFoldDB" id="A0A803Q5R3"/>
<dbReference type="Gramene" id="evm.model.07.617">
    <property type="protein sequence ID" value="cds.evm.model.07.617"/>
    <property type="gene ID" value="evm.TU.07.617"/>
</dbReference>
<accession>A0A803Q5R3</accession>
<evidence type="ECO:0000313" key="3">
    <source>
        <dbReference type="Proteomes" id="UP000596661"/>
    </source>
</evidence>
<organism evidence="2 3">
    <name type="scientific">Cannabis sativa</name>
    <name type="common">Hemp</name>
    <name type="synonym">Marijuana</name>
    <dbReference type="NCBI Taxonomy" id="3483"/>
    <lineage>
        <taxon>Eukaryota</taxon>
        <taxon>Viridiplantae</taxon>
        <taxon>Streptophyta</taxon>
        <taxon>Embryophyta</taxon>
        <taxon>Tracheophyta</taxon>
        <taxon>Spermatophyta</taxon>
        <taxon>Magnoliopsida</taxon>
        <taxon>eudicotyledons</taxon>
        <taxon>Gunneridae</taxon>
        <taxon>Pentapetalae</taxon>
        <taxon>rosids</taxon>
        <taxon>fabids</taxon>
        <taxon>Rosales</taxon>
        <taxon>Cannabaceae</taxon>
        <taxon>Cannabis</taxon>
    </lineage>
</organism>
<keyword evidence="1" id="KW-0175">Coiled coil</keyword>
<dbReference type="EMBL" id="UZAU01000640">
    <property type="status" value="NOT_ANNOTATED_CDS"/>
    <property type="molecule type" value="Genomic_DNA"/>
</dbReference>
<sequence length="452" mass="51609">MLPSLLYFKRTVYYYHLCPTQFTPKGIKYLSALFILYASQGWGELSLYDINWLFELKSTIKKSRSGYFYFSQLDEKWLKGIVDSDVNKKGHFVNKYYSVQDMDTVHTQFQKILSYCCPPFTLGLKERARKILQLPEAALNITRLATEANFVKYKLLPKDFVSGPMKEKKIREPYMHARPSAPVEGKGKAILVEHEEDFSNDDVPSVLVRENAPAHVQEMSQKVLQALKKRVRDNLGQSPLPKRSKGQCEEAYAYSRAKSTTAKTLATTTTLQREVDVAKTEAQDVRNKLGEVNKKLFAANTRVDELTKEMQEMPSIEQLEADNDALYKDVNELKDERESLRTLLIKLEGDVRVKKTREEELVKEVESLETVALQVFYKSRKANPEGKFDYLDESNEMYLDFCAGQTAKENLEATTSTVSTDQSNDTPTALIVEPLALTDQADPYREPGNPVV</sequence>
<proteinExistence type="predicted"/>
<evidence type="ECO:0000256" key="1">
    <source>
        <dbReference type="SAM" id="Coils"/>
    </source>
</evidence>
<dbReference type="EnsemblPlants" id="evm.model.07.617">
    <property type="protein sequence ID" value="cds.evm.model.07.617"/>
    <property type="gene ID" value="evm.TU.07.617"/>
</dbReference>
<keyword evidence="3" id="KW-1185">Reference proteome</keyword>
<evidence type="ECO:0000313" key="2">
    <source>
        <dbReference type="EnsemblPlants" id="cds.evm.model.07.617"/>
    </source>
</evidence>
<reference evidence="2" key="1">
    <citation type="submission" date="2018-11" db="EMBL/GenBank/DDBJ databases">
        <authorList>
            <person name="Grassa J C."/>
        </authorList>
    </citation>
    <scope>NUCLEOTIDE SEQUENCE [LARGE SCALE GENOMIC DNA]</scope>
</reference>